<gene>
    <name evidence="1" type="ORF">CF165_46595</name>
</gene>
<name>A0A229SLS5_9PSEU</name>
<evidence type="ECO:0000313" key="2">
    <source>
        <dbReference type="Proteomes" id="UP000215199"/>
    </source>
</evidence>
<keyword evidence="2" id="KW-1185">Reference proteome</keyword>
<protein>
    <submittedName>
        <fullName evidence="1">Uncharacterized protein</fullName>
    </submittedName>
</protein>
<dbReference type="EMBL" id="NMUL01000077">
    <property type="protein sequence ID" value="OXM59669.1"/>
    <property type="molecule type" value="Genomic_DNA"/>
</dbReference>
<dbReference type="AlphaFoldDB" id="A0A229SLS5"/>
<evidence type="ECO:0000313" key="1">
    <source>
        <dbReference type="EMBL" id="OXM59669.1"/>
    </source>
</evidence>
<organism evidence="1 2">
    <name type="scientific">Amycolatopsis vastitatis</name>
    <dbReference type="NCBI Taxonomy" id="1905142"/>
    <lineage>
        <taxon>Bacteria</taxon>
        <taxon>Bacillati</taxon>
        <taxon>Actinomycetota</taxon>
        <taxon>Actinomycetes</taxon>
        <taxon>Pseudonocardiales</taxon>
        <taxon>Pseudonocardiaceae</taxon>
        <taxon>Amycolatopsis</taxon>
    </lineage>
</organism>
<accession>A0A229SLS5</accession>
<comment type="caution">
    <text evidence="1">The sequence shown here is derived from an EMBL/GenBank/DDBJ whole genome shotgun (WGS) entry which is preliminary data.</text>
</comment>
<reference evidence="2" key="1">
    <citation type="submission" date="2017-07" db="EMBL/GenBank/DDBJ databases">
        <title>Comparative genome mining reveals phylogenetic distribution patterns of secondary metabolites in Amycolatopsis.</title>
        <authorList>
            <person name="Adamek M."/>
            <person name="Alanjary M."/>
            <person name="Sales-Ortells H."/>
            <person name="Goodfellow M."/>
            <person name="Bull A.T."/>
            <person name="Kalinowski J."/>
            <person name="Ziemert N."/>
        </authorList>
    </citation>
    <scope>NUCLEOTIDE SEQUENCE [LARGE SCALE GENOMIC DNA]</scope>
    <source>
        <strain evidence="2">H5</strain>
    </source>
</reference>
<sequence>MHRTGQDLLESRVTEWFPLLPRTRPHCRALDHRVEEIRQLTRAAAGKPAEDRIATAAEAHNKAALVLSDCGLHDAAHQLCWQQFDLFHANWPLPVRSAKLALQPVVNLGRLLVRAGHFDRAYEIFVNVFDAVRNQTTTTVDGRKIDFSPFVVRPEHHKEVVRFLWTVLLADGTRALTRAGRWHDALQHVQNQKGIARRMLDGRQVAILERYFADDYDAALHLLDHSETPDAWDRAVAGFLRALCLRSIAPADRAMPTAEVEKFLHPAPTPGHPVFRIRLGLCILDLTADVDAPRLAAQLVREALTSGDAYLARDVLTHDRCRSDTTEDNLTTLTATVHAAGLGRGALPNRLRDALTAAVRASEALLTTW</sequence>
<dbReference type="Proteomes" id="UP000215199">
    <property type="component" value="Unassembled WGS sequence"/>
</dbReference>
<proteinExistence type="predicted"/>